<dbReference type="GO" id="GO:0008408">
    <property type="term" value="F:3'-5' exonuclease activity"/>
    <property type="evidence" value="ECO:0007669"/>
    <property type="project" value="InterPro"/>
</dbReference>
<comment type="similarity">
    <text evidence="2">Belongs to the beta sliding clamp family.</text>
</comment>
<dbReference type="Gene3D" id="3.10.150.10">
    <property type="entry name" value="DNA Polymerase III, subunit A, domain 2"/>
    <property type="match status" value="1"/>
</dbReference>
<evidence type="ECO:0000256" key="2">
    <source>
        <dbReference type="ARBA" id="ARBA00010752"/>
    </source>
</evidence>
<evidence type="ECO:0000256" key="9">
    <source>
        <dbReference type="SAM" id="Coils"/>
    </source>
</evidence>
<dbReference type="Gene3D" id="3.70.10.10">
    <property type="match status" value="1"/>
</dbReference>
<dbReference type="PANTHER" id="PTHR30478">
    <property type="entry name" value="DNA POLYMERASE III SUBUNIT BETA"/>
    <property type="match status" value="1"/>
</dbReference>
<evidence type="ECO:0000256" key="8">
    <source>
        <dbReference type="ARBA" id="ARBA00023125"/>
    </source>
</evidence>
<keyword evidence="12" id="KW-1185">Reference proteome</keyword>
<evidence type="ECO:0000313" key="11">
    <source>
        <dbReference type="EMBL" id="OLP75310.1"/>
    </source>
</evidence>
<evidence type="ECO:0000256" key="3">
    <source>
        <dbReference type="ARBA" id="ARBA00022490"/>
    </source>
</evidence>
<evidence type="ECO:0000256" key="4">
    <source>
        <dbReference type="ARBA" id="ARBA00022679"/>
    </source>
</evidence>
<keyword evidence="4" id="KW-0808">Transferase</keyword>
<dbReference type="GO" id="GO:0003677">
    <property type="term" value="F:DNA binding"/>
    <property type="evidence" value="ECO:0007669"/>
    <property type="project" value="UniProtKB-KW"/>
</dbReference>
<keyword evidence="5" id="KW-0548">Nucleotidyltransferase</keyword>
<dbReference type="AlphaFoldDB" id="A0A1Q9BXK1"/>
<comment type="caution">
    <text evidence="11">The sequence shown here is derived from an EMBL/GenBank/DDBJ whole genome shotgun (WGS) entry which is preliminary data.</text>
</comment>
<feature type="domain" description="DNA polymerase III beta sliding clamp central" evidence="10">
    <location>
        <begin position="288"/>
        <end position="355"/>
    </location>
</feature>
<dbReference type="SMART" id="SM00480">
    <property type="entry name" value="POL3Bc"/>
    <property type="match status" value="1"/>
</dbReference>
<dbReference type="CDD" id="cd00140">
    <property type="entry name" value="beta_clamp"/>
    <property type="match status" value="1"/>
</dbReference>
<evidence type="ECO:0000256" key="1">
    <source>
        <dbReference type="ARBA" id="ARBA00004496"/>
    </source>
</evidence>
<name>A0A1Q9BXK1_SYMMI</name>
<proteinExistence type="inferred from homology"/>
<evidence type="ECO:0000256" key="6">
    <source>
        <dbReference type="ARBA" id="ARBA00022705"/>
    </source>
</evidence>
<dbReference type="GO" id="GO:0009360">
    <property type="term" value="C:DNA polymerase III complex"/>
    <property type="evidence" value="ECO:0007669"/>
    <property type="project" value="InterPro"/>
</dbReference>
<dbReference type="GO" id="GO:0006271">
    <property type="term" value="P:DNA strand elongation involved in DNA replication"/>
    <property type="evidence" value="ECO:0007669"/>
    <property type="project" value="TreeGrafter"/>
</dbReference>
<keyword evidence="9" id="KW-0175">Coiled coil</keyword>
<dbReference type="SUPFAM" id="SSF55979">
    <property type="entry name" value="DNA clamp"/>
    <property type="match status" value="2"/>
</dbReference>
<evidence type="ECO:0000256" key="5">
    <source>
        <dbReference type="ARBA" id="ARBA00022695"/>
    </source>
</evidence>
<keyword evidence="3" id="KW-0963">Cytoplasm</keyword>
<dbReference type="EMBL" id="LSRX01002600">
    <property type="protein sequence ID" value="OLP75310.1"/>
    <property type="molecule type" value="Genomic_DNA"/>
</dbReference>
<dbReference type="Proteomes" id="UP000186817">
    <property type="component" value="Unassembled WGS sequence"/>
</dbReference>
<dbReference type="PANTHER" id="PTHR30478:SF0">
    <property type="entry name" value="BETA SLIDING CLAMP"/>
    <property type="match status" value="1"/>
</dbReference>
<dbReference type="CDD" id="cd14686">
    <property type="entry name" value="bZIP"/>
    <property type="match status" value="1"/>
</dbReference>
<evidence type="ECO:0000313" key="12">
    <source>
        <dbReference type="Proteomes" id="UP000186817"/>
    </source>
</evidence>
<dbReference type="GO" id="GO:0005737">
    <property type="term" value="C:cytoplasm"/>
    <property type="evidence" value="ECO:0007669"/>
    <property type="project" value="UniProtKB-SubCell"/>
</dbReference>
<comment type="subcellular location">
    <subcellularLocation>
        <location evidence="1">Cytoplasm</location>
    </subcellularLocation>
</comment>
<accession>A0A1Q9BXK1</accession>
<evidence type="ECO:0000256" key="7">
    <source>
        <dbReference type="ARBA" id="ARBA00022932"/>
    </source>
</evidence>
<organism evidence="11 12">
    <name type="scientific">Symbiodinium microadriaticum</name>
    <name type="common">Dinoflagellate</name>
    <name type="synonym">Zooxanthella microadriatica</name>
    <dbReference type="NCBI Taxonomy" id="2951"/>
    <lineage>
        <taxon>Eukaryota</taxon>
        <taxon>Sar</taxon>
        <taxon>Alveolata</taxon>
        <taxon>Dinophyceae</taxon>
        <taxon>Suessiales</taxon>
        <taxon>Symbiodiniaceae</taxon>
        <taxon>Symbiodinium</taxon>
    </lineage>
</organism>
<keyword evidence="7" id="KW-0239">DNA-directed DNA polymerase</keyword>
<dbReference type="InterPro" id="IPR011379">
    <property type="entry name" value="MazG-related_GP37"/>
</dbReference>
<gene>
    <name evidence="11" type="primary">dnaN</name>
    <name evidence="11" type="ORF">AK812_SmicGene44920</name>
</gene>
<dbReference type="CDD" id="cd11541">
    <property type="entry name" value="NTP-PPase_u4"/>
    <property type="match status" value="1"/>
</dbReference>
<sequence>MNMKSILNQTLETLKEKGVCADNLRKVTAPSELITQLISTLANLSGDYKGSYSPAPDYQGLLRQFNALQQLNVSFGKQLTFYREKAKQDRDNPAELKRLQDEVNSERGANEQLTAENERLRAERLEADAETERLKALVLTLGGNPEAWERNALCFDISANDMLRIIDAPCMIIKRGNVQFKVLEMLTLTLVGDNLSALGVDYNTGQVISRGVVHKANGDMVASVPATHISTLFRNMKGEETVNVRCDQDRNRLIIRTGKNAYNIPLCMDTIPVVDESDLTAKYSITFPANMLHRTLQRVMHSAGKNDVRHYMNGVFLSLDKNTFNAVATDGHRMSVMTQDVLFTNEPQEEIVTPVAPASLSGTSSGVILPIEVCPILMKLLGANQGNFRIDYSESYLTFNLGDVTLVSNLINGSYPDWHRVAGVVKHNTEKFSINALVLRDALSRALPLINAGAVSKNANSTGVFVFKSNALMIKSPNQNLIECKEVLDIEKVAGEQEDKIEIGINCEYLLRALNSLISHSDEETEITVALKDTVTGLEIGFGDDCCDIIMPVSLADLQDLIGTLSPESISADELHDDTNTMMMTGFDGKAHNIGLGSLGAIDSRILHASLGVFTESAEICKALVNTIEGQSLDLVNLSEEFGDLNWYSLGVFPSASGIHYGRILETNIVKLAVRYPEKFEAFLAHDENRNLVEERKALVNGIK</sequence>
<reference evidence="11 12" key="1">
    <citation type="submission" date="2016-02" db="EMBL/GenBank/DDBJ databases">
        <title>Genome analysis of coral dinoflagellate symbionts highlights evolutionary adaptations to a symbiotic lifestyle.</title>
        <authorList>
            <person name="Aranda M."/>
            <person name="Li Y."/>
            <person name="Liew Y.J."/>
            <person name="Baumgarten S."/>
            <person name="Simakov O."/>
            <person name="Wilson M."/>
            <person name="Piel J."/>
            <person name="Ashoor H."/>
            <person name="Bougouffa S."/>
            <person name="Bajic V.B."/>
            <person name="Ryu T."/>
            <person name="Ravasi T."/>
            <person name="Bayer T."/>
            <person name="Micklem G."/>
            <person name="Kim H."/>
            <person name="Bhak J."/>
            <person name="Lajeunesse T.C."/>
            <person name="Voolstra C.R."/>
        </authorList>
    </citation>
    <scope>NUCLEOTIDE SEQUENCE [LARGE SCALE GENOMIC DNA]</scope>
    <source>
        <strain evidence="11 12">CCMP2467</strain>
    </source>
</reference>
<dbReference type="Pfam" id="PF02767">
    <property type="entry name" value="DNA_pol3_beta_2"/>
    <property type="match status" value="1"/>
</dbReference>
<feature type="coiled-coil region" evidence="9">
    <location>
        <begin position="96"/>
        <end position="137"/>
    </location>
</feature>
<protein>
    <submittedName>
        <fullName evidence="11">DNA polymerase III subunit beta</fullName>
    </submittedName>
</protein>
<dbReference type="GO" id="GO:0003887">
    <property type="term" value="F:DNA-directed DNA polymerase activity"/>
    <property type="evidence" value="ECO:0007669"/>
    <property type="project" value="UniProtKB-KW"/>
</dbReference>
<dbReference type="InterPro" id="IPR001001">
    <property type="entry name" value="DNA_polIII_beta"/>
</dbReference>
<dbReference type="InterPro" id="IPR022637">
    <property type="entry name" value="DNA_polIII_beta_cen"/>
</dbReference>
<keyword evidence="6" id="KW-0235">DNA replication</keyword>
<evidence type="ECO:0000259" key="10">
    <source>
        <dbReference type="Pfam" id="PF02767"/>
    </source>
</evidence>
<dbReference type="InterPro" id="IPR046938">
    <property type="entry name" value="DNA_clamp_sf"/>
</dbReference>
<keyword evidence="8" id="KW-0238">DNA-binding</keyword>